<dbReference type="EMBL" id="RCTF01000008">
    <property type="protein sequence ID" value="RLP78525.1"/>
    <property type="molecule type" value="Genomic_DNA"/>
</dbReference>
<dbReference type="InterPro" id="IPR052156">
    <property type="entry name" value="BCAA_Transport_ATP-bd_LivF"/>
</dbReference>
<evidence type="ECO:0000256" key="2">
    <source>
        <dbReference type="ARBA" id="ARBA00022448"/>
    </source>
</evidence>
<dbReference type="PROSITE" id="PS00211">
    <property type="entry name" value="ABC_TRANSPORTER_1"/>
    <property type="match status" value="1"/>
</dbReference>
<gene>
    <name evidence="8" type="ORF">D9R14_12060</name>
</gene>
<dbReference type="InterPro" id="IPR027417">
    <property type="entry name" value="P-loop_NTPase"/>
</dbReference>
<dbReference type="InterPro" id="IPR003593">
    <property type="entry name" value="AAA+_ATPase"/>
</dbReference>
<accession>A0A3L7AEU2</accession>
<feature type="compositionally biased region" description="Polar residues" evidence="6">
    <location>
        <begin position="1"/>
        <end position="17"/>
    </location>
</feature>
<organism evidence="8 9">
    <name type="scientific">Xanthobacter tagetidis</name>
    <dbReference type="NCBI Taxonomy" id="60216"/>
    <lineage>
        <taxon>Bacteria</taxon>
        <taxon>Pseudomonadati</taxon>
        <taxon>Pseudomonadota</taxon>
        <taxon>Alphaproteobacteria</taxon>
        <taxon>Hyphomicrobiales</taxon>
        <taxon>Xanthobacteraceae</taxon>
        <taxon>Xanthobacter</taxon>
    </lineage>
</organism>
<dbReference type="SMART" id="SM00382">
    <property type="entry name" value="AAA"/>
    <property type="match status" value="1"/>
</dbReference>
<dbReference type="Gene3D" id="3.40.50.300">
    <property type="entry name" value="P-loop containing nucleotide triphosphate hydrolases"/>
    <property type="match status" value="1"/>
</dbReference>
<dbReference type="OrthoDB" id="9776369at2"/>
<evidence type="ECO:0000256" key="6">
    <source>
        <dbReference type="SAM" id="MobiDB-lite"/>
    </source>
</evidence>
<keyword evidence="2" id="KW-0813">Transport</keyword>
<dbReference type="PANTHER" id="PTHR43820">
    <property type="entry name" value="HIGH-AFFINITY BRANCHED-CHAIN AMINO ACID TRANSPORT ATP-BINDING PROTEIN LIVF"/>
    <property type="match status" value="1"/>
</dbReference>
<dbReference type="SUPFAM" id="SSF52540">
    <property type="entry name" value="P-loop containing nucleoside triphosphate hydrolases"/>
    <property type="match status" value="1"/>
</dbReference>
<evidence type="ECO:0000256" key="4">
    <source>
        <dbReference type="ARBA" id="ARBA00022840"/>
    </source>
</evidence>
<keyword evidence="5" id="KW-0029">Amino-acid transport</keyword>
<evidence type="ECO:0000313" key="9">
    <source>
        <dbReference type="Proteomes" id="UP000269692"/>
    </source>
</evidence>
<dbReference type="GO" id="GO:0015807">
    <property type="term" value="P:L-amino acid transport"/>
    <property type="evidence" value="ECO:0007669"/>
    <property type="project" value="TreeGrafter"/>
</dbReference>
<comment type="similarity">
    <text evidence="1">Belongs to the ABC transporter superfamily.</text>
</comment>
<protein>
    <submittedName>
        <fullName evidence="8">ABC transporter ATP-binding protein</fullName>
    </submittedName>
</protein>
<evidence type="ECO:0000259" key="7">
    <source>
        <dbReference type="PROSITE" id="PS50893"/>
    </source>
</evidence>
<evidence type="ECO:0000256" key="3">
    <source>
        <dbReference type="ARBA" id="ARBA00022741"/>
    </source>
</evidence>
<dbReference type="InterPro" id="IPR017871">
    <property type="entry name" value="ABC_transporter-like_CS"/>
</dbReference>
<keyword evidence="4 8" id="KW-0067">ATP-binding</keyword>
<dbReference type="Proteomes" id="UP000269692">
    <property type="component" value="Unassembled WGS sequence"/>
</dbReference>
<reference evidence="8 9" key="1">
    <citation type="submission" date="2018-10" db="EMBL/GenBank/DDBJ databases">
        <title>Xanthobacter tagetidis genome sequencing and assembly.</title>
        <authorList>
            <person name="Maclea K.S."/>
            <person name="Goen A.E."/>
            <person name="Fatima S.A."/>
        </authorList>
    </citation>
    <scope>NUCLEOTIDE SEQUENCE [LARGE SCALE GENOMIC DNA]</scope>
    <source>
        <strain evidence="8 9">ATCC 700314</strain>
    </source>
</reference>
<keyword evidence="3" id="KW-0547">Nucleotide-binding</keyword>
<feature type="region of interest" description="Disordered" evidence="6">
    <location>
        <begin position="1"/>
        <end position="31"/>
    </location>
</feature>
<dbReference type="PANTHER" id="PTHR43820:SF2">
    <property type="entry name" value="ABC TRANSPORTER ATP-BINDING PROTEIN"/>
    <property type="match status" value="1"/>
</dbReference>
<dbReference type="CDD" id="cd03224">
    <property type="entry name" value="ABC_TM1139_LivF_branched"/>
    <property type="match status" value="1"/>
</dbReference>
<dbReference type="Pfam" id="PF00005">
    <property type="entry name" value="ABC_tran"/>
    <property type="match status" value="1"/>
</dbReference>
<evidence type="ECO:0000256" key="1">
    <source>
        <dbReference type="ARBA" id="ARBA00005417"/>
    </source>
</evidence>
<dbReference type="GO" id="GO:0005524">
    <property type="term" value="F:ATP binding"/>
    <property type="evidence" value="ECO:0007669"/>
    <property type="project" value="UniProtKB-KW"/>
</dbReference>
<dbReference type="AlphaFoldDB" id="A0A3L7AEU2"/>
<dbReference type="InterPro" id="IPR003439">
    <property type="entry name" value="ABC_transporter-like_ATP-bd"/>
</dbReference>
<dbReference type="GO" id="GO:0016887">
    <property type="term" value="F:ATP hydrolysis activity"/>
    <property type="evidence" value="ECO:0007669"/>
    <property type="project" value="InterPro"/>
</dbReference>
<name>A0A3L7AEU2_9HYPH</name>
<evidence type="ECO:0000256" key="5">
    <source>
        <dbReference type="ARBA" id="ARBA00022970"/>
    </source>
</evidence>
<dbReference type="PROSITE" id="PS50893">
    <property type="entry name" value="ABC_TRANSPORTER_2"/>
    <property type="match status" value="1"/>
</dbReference>
<keyword evidence="9" id="KW-1185">Reference proteome</keyword>
<evidence type="ECO:0000313" key="8">
    <source>
        <dbReference type="EMBL" id="RLP78525.1"/>
    </source>
</evidence>
<sequence length="276" mass="29401">MSPWRSRNASPCSTTAAWSPREAARRLPPIPAPGRSISVPEALILSDLHVYHGEICAVRGLDITCAEGAVTALLGRNGAGKSTTLSAIAGLLEPRQGHIRLFGTALEGRKPESICKLGIGLVPQGRRIFPSLTVEEHLAIAYRPPRHAAERVFDIASVETLFPRLKERRRQLAGSMSGGEQQMLAIARALVTNPRVLLLDEPAEGLAPQIVAEVAQAIAALKADGLSILLVEHNLPLALRLADTCVVLSSGEVAWRGAPNILADDPALMAQHLGVH</sequence>
<feature type="domain" description="ABC transporter" evidence="7">
    <location>
        <begin position="43"/>
        <end position="275"/>
    </location>
</feature>
<comment type="caution">
    <text evidence="8">The sequence shown here is derived from an EMBL/GenBank/DDBJ whole genome shotgun (WGS) entry which is preliminary data.</text>
</comment>
<proteinExistence type="inferred from homology"/>
<dbReference type="GO" id="GO:0015658">
    <property type="term" value="F:branched-chain amino acid transmembrane transporter activity"/>
    <property type="evidence" value="ECO:0007669"/>
    <property type="project" value="TreeGrafter"/>
</dbReference>